<reference evidence="1" key="1">
    <citation type="submission" date="2020-04" db="EMBL/GenBank/DDBJ databases">
        <authorList>
            <person name="Alioto T."/>
            <person name="Alioto T."/>
            <person name="Gomez Garrido J."/>
        </authorList>
    </citation>
    <scope>NUCLEOTIDE SEQUENCE</scope>
    <source>
        <strain evidence="1">A484AB</strain>
    </source>
</reference>
<keyword evidence="2" id="KW-1185">Reference proteome</keyword>
<dbReference type="Proteomes" id="UP001152795">
    <property type="component" value="Unassembled WGS sequence"/>
</dbReference>
<dbReference type="PANTHER" id="PTHR47331:SF5">
    <property type="entry name" value="RIBONUCLEASE H"/>
    <property type="match status" value="1"/>
</dbReference>
<gene>
    <name evidence="1" type="ORF">PACLA_8A018649</name>
</gene>
<organism evidence="1 2">
    <name type="scientific">Paramuricea clavata</name>
    <name type="common">Red gorgonian</name>
    <name type="synonym">Violescent sea-whip</name>
    <dbReference type="NCBI Taxonomy" id="317549"/>
    <lineage>
        <taxon>Eukaryota</taxon>
        <taxon>Metazoa</taxon>
        <taxon>Cnidaria</taxon>
        <taxon>Anthozoa</taxon>
        <taxon>Octocorallia</taxon>
        <taxon>Malacalcyonacea</taxon>
        <taxon>Plexauridae</taxon>
        <taxon>Paramuricea</taxon>
    </lineage>
</organism>
<dbReference type="PANTHER" id="PTHR47331">
    <property type="entry name" value="PHD-TYPE DOMAIN-CONTAINING PROTEIN"/>
    <property type="match status" value="1"/>
</dbReference>
<name>A0A7D9LJN8_PARCT</name>
<dbReference type="Pfam" id="PF18701">
    <property type="entry name" value="DUF5641"/>
    <property type="match status" value="1"/>
</dbReference>
<dbReference type="EMBL" id="CACRXK020021462">
    <property type="protein sequence ID" value="CAB4035880.1"/>
    <property type="molecule type" value="Genomic_DNA"/>
</dbReference>
<sequence length="76" mass="8559">LIKRNKWNVAHRNLRRGDLVLIFEKDVPRSHWGLGRVIAPIASEDGLIRSAEVTTKTGTLTRPVGRLALLEAFNDE</sequence>
<accession>A0A7D9LJN8</accession>
<feature type="non-terminal residue" evidence="1">
    <location>
        <position position="1"/>
    </location>
</feature>
<dbReference type="InterPro" id="IPR040676">
    <property type="entry name" value="DUF5641"/>
</dbReference>
<evidence type="ECO:0000313" key="1">
    <source>
        <dbReference type="EMBL" id="CAB4035880.1"/>
    </source>
</evidence>
<evidence type="ECO:0000313" key="2">
    <source>
        <dbReference type="Proteomes" id="UP001152795"/>
    </source>
</evidence>
<comment type="caution">
    <text evidence="1">The sequence shown here is derived from an EMBL/GenBank/DDBJ whole genome shotgun (WGS) entry which is preliminary data.</text>
</comment>
<dbReference type="AlphaFoldDB" id="A0A7D9LJN8"/>
<protein>
    <submittedName>
        <fullName evidence="1">Uncharacterized protein</fullName>
    </submittedName>
</protein>
<dbReference type="OrthoDB" id="8958038at2759"/>
<proteinExistence type="predicted"/>